<dbReference type="EMBL" id="CP006608">
    <property type="protein sequence ID" value="AGR58050.1"/>
    <property type="molecule type" value="Genomic_DNA"/>
</dbReference>
<dbReference type="HOGENOM" id="CLU_3239251_0_0_6"/>
<evidence type="ECO:0000313" key="1">
    <source>
        <dbReference type="EMBL" id="AGR58050.1"/>
    </source>
</evidence>
<sequence>MTAQTPYSAYRCHVGRISAAPPSGIFLFMPPRLSMKNVITIFN</sequence>
<dbReference type="Proteomes" id="UP000015042">
    <property type="component" value="Chromosome"/>
</dbReference>
<reference evidence="1 2" key="1">
    <citation type="submission" date="2013-07" db="EMBL/GenBank/DDBJ databases">
        <title>Genome sequence of Salmonella bongori N268-08 - a rare clinical isolate.</title>
        <authorList>
            <person name="Marti R."/>
            <person name="Hagens S."/>
            <person name="Loessner M.J."/>
            <person name="Klumpp J."/>
        </authorList>
    </citation>
    <scope>NUCLEOTIDE SEQUENCE [LARGE SCALE GENOMIC DNA]</scope>
    <source>
        <strain evidence="1 2">N268-08</strain>
    </source>
</reference>
<gene>
    <name evidence="1" type="ORF">A464_864</name>
</gene>
<protein>
    <submittedName>
        <fullName evidence="1">Uncharacterized protein</fullName>
    </submittedName>
</protein>
<dbReference type="KEGG" id="sbz:A464_864"/>
<accession>S5N6E0</accession>
<organism evidence="1 2">
    <name type="scientific">Salmonella bongori N268-08</name>
    <dbReference type="NCBI Taxonomy" id="1197719"/>
    <lineage>
        <taxon>Bacteria</taxon>
        <taxon>Pseudomonadati</taxon>
        <taxon>Pseudomonadota</taxon>
        <taxon>Gammaproteobacteria</taxon>
        <taxon>Enterobacterales</taxon>
        <taxon>Enterobacteriaceae</taxon>
        <taxon>Salmonella</taxon>
    </lineage>
</organism>
<dbReference type="AlphaFoldDB" id="S5N6E0"/>
<name>S5N6E0_SALBN</name>
<proteinExistence type="predicted"/>
<evidence type="ECO:0000313" key="2">
    <source>
        <dbReference type="Proteomes" id="UP000015042"/>
    </source>
</evidence>